<evidence type="ECO:0000259" key="1">
    <source>
        <dbReference type="Pfam" id="PF17906"/>
    </source>
</evidence>
<proteinExistence type="predicted"/>
<evidence type="ECO:0000313" key="2">
    <source>
        <dbReference type="Proteomes" id="UP000887574"/>
    </source>
</evidence>
<dbReference type="WBParaSite" id="jg19908">
    <property type="protein sequence ID" value="jg19908"/>
    <property type="gene ID" value="jg19908"/>
</dbReference>
<feature type="domain" description="Mos1 transposase HTH" evidence="1">
    <location>
        <begin position="5"/>
        <end position="54"/>
    </location>
</feature>
<dbReference type="Gene3D" id="1.10.10.1450">
    <property type="match status" value="1"/>
</dbReference>
<dbReference type="Proteomes" id="UP000887574">
    <property type="component" value="Unplaced"/>
</dbReference>
<dbReference type="Pfam" id="PF17906">
    <property type="entry name" value="HTH_48"/>
    <property type="match status" value="1"/>
</dbReference>
<evidence type="ECO:0000313" key="3">
    <source>
        <dbReference type="WBParaSite" id="jg19908"/>
    </source>
</evidence>
<protein>
    <submittedName>
        <fullName evidence="3">Mos1 transposase HTH domain-containing protein</fullName>
    </submittedName>
</protein>
<accession>A0A915DHF5</accession>
<dbReference type="InterPro" id="IPR041426">
    <property type="entry name" value="Mos1_HTH"/>
</dbReference>
<dbReference type="AlphaFoldDB" id="A0A915DHF5"/>
<sequence>MECDKNHLAHCLLYEFHKGSSAIEACESLKKAYGSQITKESSCRHWFQQFRSGETCLQQLFWSDTDESDEEEVSVPTKIRKICSDHATTSLCLSIDVLTDVLKYFPRKRLGELEEVNSVMRKSTFSIKDPKGPGSAVR</sequence>
<organism evidence="2 3">
    <name type="scientific">Ditylenchus dipsaci</name>
    <dbReference type="NCBI Taxonomy" id="166011"/>
    <lineage>
        <taxon>Eukaryota</taxon>
        <taxon>Metazoa</taxon>
        <taxon>Ecdysozoa</taxon>
        <taxon>Nematoda</taxon>
        <taxon>Chromadorea</taxon>
        <taxon>Rhabditida</taxon>
        <taxon>Tylenchina</taxon>
        <taxon>Tylenchomorpha</taxon>
        <taxon>Sphaerularioidea</taxon>
        <taxon>Anguinidae</taxon>
        <taxon>Anguininae</taxon>
        <taxon>Ditylenchus</taxon>
    </lineage>
</organism>
<keyword evidence="2" id="KW-1185">Reference proteome</keyword>
<reference evidence="3" key="1">
    <citation type="submission" date="2022-11" db="UniProtKB">
        <authorList>
            <consortium name="WormBaseParasite"/>
        </authorList>
    </citation>
    <scope>IDENTIFICATION</scope>
</reference>
<name>A0A915DHF5_9BILA</name>